<keyword evidence="4" id="KW-0904">Protein phosphatase</keyword>
<dbReference type="EnsemblMetazoa" id="SSS_5470s_mrna">
    <property type="protein sequence ID" value="KAF7495218.1"/>
    <property type="gene ID" value="SSS_5470"/>
</dbReference>
<dbReference type="EC" id="3.1.3.48" evidence="2"/>
<comment type="similarity">
    <text evidence="1">Belongs to the protein-tyrosine phosphatase family. Non-receptor class dual specificity subfamily.</text>
</comment>
<name>A0A834RJN3_SARSC</name>
<sequence>MEPNNGGEPIRCENPFELRNFYRHFAGSRSKPLSLSPSSSSHKAIAKTSAIKRILADNKIPSNDSSSSFEGILEQQLIDPIHPGIYLCSIKHLKSSGFDLIKSMRINTLVVICYCDEYGSRSNRNIQRLRLIHRTKTKFFIRIPIEARDVSSSSSSSFRSQSSLRNDHVTTKTSSPLSSSSIMINLLESFNNLLANLTKNVNRRLLIVCFDQDYELAVTFIASYLIRSKAMCLESSIRYLTVRFRFPIALIKPEWIHQLIQYYQFVRSSTMMFSTTKTPENSLIDFNFRYKSLFDLILKEKFHRFDYDPDQHRHLRMKLLDWARDFEVPLNDSRSKIYSRYICRNCSCYLFTEINLLDDRRFDAISSSFYSHRNQNHQCNSLFIEPMIWMFRYTHQNECDQRRSLRCNTIFCPRCDRMIGNYYFNGMNCSVVDRGDVCVQHPIVEIRIFRINPNMIMMQTPRLSTRLLLKKSCRFESSSRESTETDLLMESMSSTRLRFRSLSNDASDRKNLKRLKLFKINQPIETIKSSNQFSDENLKESENKSKNGKDDIVDRFDERKQFSDFNSESIIDERTSSIEKIQKLIVDGFTIRFECDGHIYNLSRNENFTIVPNTQPIEIDRNLSNKIEPNRQNGFHSSPNDSPKSDENLNELRMNISSHQSRMNRDDFDHQNDDNHAKIDELWHRNYHQNVFDFTRNYSTVEKRQEQLEQQTEKSFCNKNSLLKINKTVTMNGNHLIAEHNHHHHHHHHHHCQPEKLKKLSNGSID</sequence>
<feature type="compositionally biased region" description="Polar residues" evidence="5">
    <location>
        <begin position="627"/>
        <end position="642"/>
    </location>
</feature>
<feature type="region of interest" description="Disordered" evidence="5">
    <location>
        <begin position="531"/>
        <end position="552"/>
    </location>
</feature>
<dbReference type="PANTHER" id="PTHR45848">
    <property type="entry name" value="DUAL SPECIFICITY PROTEIN PHOSPHATASE 12 FAMILY MEMBER"/>
    <property type="match status" value="1"/>
</dbReference>
<reference evidence="6" key="2">
    <citation type="submission" date="2020-01" db="EMBL/GenBank/DDBJ databases">
        <authorList>
            <person name="Korhonen P.K.K."/>
            <person name="Guangxu M.G."/>
            <person name="Wang T.W."/>
            <person name="Stroehlein A.J.S."/>
            <person name="Young N.D."/>
            <person name="Ang C.-S.A."/>
            <person name="Fernando D.W.F."/>
            <person name="Lu H.L."/>
            <person name="Taylor S.T."/>
            <person name="Ehtesham M.E.M."/>
            <person name="Najaraj S.H.N."/>
            <person name="Harsha G.H.G."/>
            <person name="Madugundu A.M."/>
            <person name="Renuse S.R."/>
            <person name="Holt D.H."/>
            <person name="Pandey A.P."/>
            <person name="Papenfuss A.P."/>
            <person name="Gasser R.B.G."/>
            <person name="Fischer K.F."/>
        </authorList>
    </citation>
    <scope>NUCLEOTIDE SEQUENCE</scope>
    <source>
        <strain evidence="6">SSS_KF_BRIS2020</strain>
    </source>
</reference>
<feature type="compositionally biased region" description="Low complexity" evidence="5">
    <location>
        <begin position="153"/>
        <end position="163"/>
    </location>
</feature>
<accession>A0A834RJN3</accession>
<dbReference type="PANTHER" id="PTHR45848:SF4">
    <property type="entry name" value="DUAL SPECIFICITY PROTEIN PHOSPHATASE 12"/>
    <property type="match status" value="1"/>
</dbReference>
<feature type="region of interest" description="Disordered" evidence="5">
    <location>
        <begin position="627"/>
        <end position="648"/>
    </location>
</feature>
<feature type="region of interest" description="Disordered" evidence="5">
    <location>
        <begin position="741"/>
        <end position="766"/>
    </location>
</feature>
<evidence type="ECO:0000256" key="4">
    <source>
        <dbReference type="ARBA" id="ARBA00022912"/>
    </source>
</evidence>
<evidence type="ECO:0000256" key="3">
    <source>
        <dbReference type="ARBA" id="ARBA00022801"/>
    </source>
</evidence>
<evidence type="ECO:0000256" key="5">
    <source>
        <dbReference type="SAM" id="MobiDB-lite"/>
    </source>
</evidence>
<feature type="compositionally biased region" description="Basic and acidic residues" evidence="5">
    <location>
        <begin position="536"/>
        <end position="552"/>
    </location>
</feature>
<dbReference type="OrthoDB" id="2017893at2759"/>
<reference evidence="7" key="3">
    <citation type="submission" date="2022-06" db="UniProtKB">
        <authorList>
            <consortium name="EnsemblMetazoa"/>
        </authorList>
    </citation>
    <scope>IDENTIFICATION</scope>
</reference>
<feature type="compositionally biased region" description="Basic residues" evidence="5">
    <location>
        <begin position="741"/>
        <end position="751"/>
    </location>
</feature>
<keyword evidence="3" id="KW-0378">Hydrolase</keyword>
<evidence type="ECO:0000256" key="2">
    <source>
        <dbReference type="ARBA" id="ARBA00013064"/>
    </source>
</evidence>
<dbReference type="AlphaFoldDB" id="A0A834RJN3"/>
<dbReference type="EMBL" id="WVUK01000049">
    <property type="protein sequence ID" value="KAF7495218.1"/>
    <property type="molecule type" value="Genomic_DNA"/>
</dbReference>
<evidence type="ECO:0000313" key="7">
    <source>
        <dbReference type="EnsemblMetazoa" id="KAF7495218.1"/>
    </source>
</evidence>
<feature type="region of interest" description="Disordered" evidence="5">
    <location>
        <begin position="153"/>
        <end position="176"/>
    </location>
</feature>
<gene>
    <name evidence="6" type="ORF">SSS_5470</name>
</gene>
<evidence type="ECO:0000313" key="6">
    <source>
        <dbReference type="EMBL" id="KAF7495218.1"/>
    </source>
</evidence>
<proteinExistence type="inferred from homology"/>
<evidence type="ECO:0000256" key="1">
    <source>
        <dbReference type="ARBA" id="ARBA00008601"/>
    </source>
</evidence>
<evidence type="ECO:0000313" key="8">
    <source>
        <dbReference type="Proteomes" id="UP000070412"/>
    </source>
</evidence>
<dbReference type="Proteomes" id="UP000070412">
    <property type="component" value="Unassembled WGS sequence"/>
</dbReference>
<organism evidence="6">
    <name type="scientific">Sarcoptes scabiei</name>
    <name type="common">Itch mite</name>
    <name type="synonym">Acarus scabiei</name>
    <dbReference type="NCBI Taxonomy" id="52283"/>
    <lineage>
        <taxon>Eukaryota</taxon>
        <taxon>Metazoa</taxon>
        <taxon>Ecdysozoa</taxon>
        <taxon>Arthropoda</taxon>
        <taxon>Chelicerata</taxon>
        <taxon>Arachnida</taxon>
        <taxon>Acari</taxon>
        <taxon>Acariformes</taxon>
        <taxon>Sarcoptiformes</taxon>
        <taxon>Astigmata</taxon>
        <taxon>Psoroptidia</taxon>
        <taxon>Sarcoptoidea</taxon>
        <taxon>Sarcoptidae</taxon>
        <taxon>Sarcoptinae</taxon>
        <taxon>Sarcoptes</taxon>
    </lineage>
</organism>
<dbReference type="GO" id="GO:0008138">
    <property type="term" value="F:protein tyrosine/serine/threonine phosphatase activity"/>
    <property type="evidence" value="ECO:0007669"/>
    <property type="project" value="TreeGrafter"/>
</dbReference>
<reference evidence="8" key="1">
    <citation type="journal article" date="2020" name="PLoS Negl. Trop. Dis.">
        <title>High-quality nuclear genome for Sarcoptes scabiei-A critical resource for a neglected parasite.</title>
        <authorList>
            <person name="Korhonen P.K."/>
            <person name="Gasser R.B."/>
            <person name="Ma G."/>
            <person name="Wang T."/>
            <person name="Stroehlein A.J."/>
            <person name="Young N.D."/>
            <person name="Ang C.S."/>
            <person name="Fernando D.D."/>
            <person name="Lu H.C."/>
            <person name="Taylor S."/>
            <person name="Reynolds S.L."/>
            <person name="Mofiz E."/>
            <person name="Najaraj S.H."/>
            <person name="Gowda H."/>
            <person name="Madugundu A."/>
            <person name="Renuse S."/>
            <person name="Holt D."/>
            <person name="Pandey A."/>
            <person name="Papenfuss A.T."/>
            <person name="Fischer K."/>
        </authorList>
    </citation>
    <scope>NUCLEOTIDE SEQUENCE [LARGE SCALE GENOMIC DNA]</scope>
</reference>
<dbReference type="GO" id="GO:0004725">
    <property type="term" value="F:protein tyrosine phosphatase activity"/>
    <property type="evidence" value="ECO:0007669"/>
    <property type="project" value="UniProtKB-EC"/>
</dbReference>
<keyword evidence="8" id="KW-1185">Reference proteome</keyword>
<protein>
    <recommendedName>
        <fullName evidence="2">protein-tyrosine-phosphatase</fullName>
        <ecNumber evidence="2">3.1.3.48</ecNumber>
    </recommendedName>
</protein>